<dbReference type="Proteomes" id="UP000887579">
    <property type="component" value="Unplaced"/>
</dbReference>
<evidence type="ECO:0000313" key="2">
    <source>
        <dbReference type="WBParaSite" id="ES5_v2.g13318.t1"/>
    </source>
</evidence>
<sequence>MRQFIFIFLFIAFVSAADDALIETESGPKSSADLIKDASAQPDVAAIDKIPLGAAVGTTVVKDDAKADVIADAVAKAEAAENKSKSSESKESKEEEVEKVEAVPKETVAVAHKKPGEEAEVATATKVEIKPVAAARVKREEKEVESVLEEGAVIDVGAAGDKAAVAQSKAIANKSKSSESKESKEEEKEVAETDATKVEAVPKETVAVAHKKPGEEPEVATATKVELKPVEPEAAAAIVAETRAKRAEEVQSVLKEGAVIDVGAVGDKTAVAQSKAIADKSKSSESKESKEDEQKEAENVEAVKVSKVPTEEIAVAHKKAGDDEVKVATATEATIVAEKIQKSRARRFA</sequence>
<accession>A0AC34F917</accession>
<evidence type="ECO:0000313" key="1">
    <source>
        <dbReference type="Proteomes" id="UP000887579"/>
    </source>
</evidence>
<organism evidence="1 2">
    <name type="scientific">Panagrolaimus sp. ES5</name>
    <dbReference type="NCBI Taxonomy" id="591445"/>
    <lineage>
        <taxon>Eukaryota</taxon>
        <taxon>Metazoa</taxon>
        <taxon>Ecdysozoa</taxon>
        <taxon>Nematoda</taxon>
        <taxon>Chromadorea</taxon>
        <taxon>Rhabditida</taxon>
        <taxon>Tylenchina</taxon>
        <taxon>Panagrolaimomorpha</taxon>
        <taxon>Panagrolaimoidea</taxon>
        <taxon>Panagrolaimidae</taxon>
        <taxon>Panagrolaimus</taxon>
    </lineage>
</organism>
<dbReference type="WBParaSite" id="ES5_v2.g13318.t1">
    <property type="protein sequence ID" value="ES5_v2.g13318.t1"/>
    <property type="gene ID" value="ES5_v2.g13318"/>
</dbReference>
<name>A0AC34F917_9BILA</name>
<proteinExistence type="predicted"/>
<reference evidence="2" key="1">
    <citation type="submission" date="2022-11" db="UniProtKB">
        <authorList>
            <consortium name="WormBaseParasite"/>
        </authorList>
    </citation>
    <scope>IDENTIFICATION</scope>
</reference>
<protein>
    <submittedName>
        <fullName evidence="2">Uncharacterized protein</fullName>
    </submittedName>
</protein>